<comment type="caution">
    <text evidence="2">The sequence shown here is derived from an EMBL/GenBank/DDBJ whole genome shotgun (WGS) entry which is preliminary data.</text>
</comment>
<protein>
    <submittedName>
        <fullName evidence="2">Uncharacterized protein</fullName>
    </submittedName>
</protein>
<evidence type="ECO:0000313" key="3">
    <source>
        <dbReference type="Proteomes" id="UP001273209"/>
    </source>
</evidence>
<accession>A0AAE1JD15</accession>
<name>A0AAE1JD15_9HYPO</name>
<sequence>MPRKERQRNTTMANYPDEPQVLPRRSPRKPQNVATPMEIESQDGPERFAPWYPLLQQIRRDNRNQKPNDTILVPVANDHLQQAEKDILKHINRTMSAAPKIFDNHLVPSNDYPAVQLRNGVLTLDLSRPPKNLGWLRSRLKSSRHVPDWPSHKWQTYARHSYTSTTKEAIMCEMMPLFQDFPNKPEYIRSFYQRFDEFPEYATFSRGIEKPRPGFAQGFSVAAYSCMKIEYLSAAVCVFHDHASLVLPHIAGDFTAGDVNDLEALSARHGAALVYMRNLALDHMRVEVIKDMAGIITFTTNGTYINFFAHYASTSAEGKVEYHQYPIASVNLMRSYFEFIQGVTMLRNCQEYALSMATALRDDLEKYHVRNGANAWAYHLEQGDHILSESEDSEMEDGECSEYGNKDVTGRNRGPSSQKRPAGKSPDESPRKRRR</sequence>
<feature type="region of interest" description="Disordered" evidence="1">
    <location>
        <begin position="1"/>
        <end position="46"/>
    </location>
</feature>
<dbReference type="EMBL" id="JAWRVG010000004">
    <property type="protein sequence ID" value="KAK4082945.1"/>
    <property type="molecule type" value="Genomic_DNA"/>
</dbReference>
<proteinExistence type="predicted"/>
<feature type="compositionally biased region" description="Basic and acidic residues" evidence="1">
    <location>
        <begin position="425"/>
        <end position="435"/>
    </location>
</feature>
<keyword evidence="3" id="KW-1185">Reference proteome</keyword>
<dbReference type="AlphaFoldDB" id="A0AAE1JD15"/>
<organism evidence="2 3">
    <name type="scientific">Trichoderma aggressivum f. europaeum</name>
    <dbReference type="NCBI Taxonomy" id="173218"/>
    <lineage>
        <taxon>Eukaryota</taxon>
        <taxon>Fungi</taxon>
        <taxon>Dikarya</taxon>
        <taxon>Ascomycota</taxon>
        <taxon>Pezizomycotina</taxon>
        <taxon>Sordariomycetes</taxon>
        <taxon>Hypocreomycetidae</taxon>
        <taxon>Hypocreales</taxon>
        <taxon>Hypocreaceae</taxon>
        <taxon>Trichoderma</taxon>
    </lineage>
</organism>
<dbReference type="GeneID" id="87915854"/>
<evidence type="ECO:0000256" key="1">
    <source>
        <dbReference type="SAM" id="MobiDB-lite"/>
    </source>
</evidence>
<dbReference type="RefSeq" id="XP_062759374.1">
    <property type="nucleotide sequence ID" value="XM_062895949.1"/>
</dbReference>
<feature type="compositionally biased region" description="Acidic residues" evidence="1">
    <location>
        <begin position="389"/>
        <end position="400"/>
    </location>
</feature>
<evidence type="ECO:0000313" key="2">
    <source>
        <dbReference type="EMBL" id="KAK4082945.1"/>
    </source>
</evidence>
<dbReference type="Proteomes" id="UP001273209">
    <property type="component" value="Unassembled WGS sequence"/>
</dbReference>
<gene>
    <name evidence="2" type="ORF">Triagg1_1835</name>
</gene>
<reference evidence="2" key="1">
    <citation type="submission" date="2023-11" db="EMBL/GenBank/DDBJ databases">
        <title>The genome sequences of three competitors of mushroom-forming fungi.</title>
        <authorList>
            <person name="Beijen E."/>
            <person name="Ohm R.A."/>
        </authorList>
    </citation>
    <scope>NUCLEOTIDE SEQUENCE</scope>
    <source>
        <strain evidence="2">CBS 100526</strain>
    </source>
</reference>
<feature type="region of interest" description="Disordered" evidence="1">
    <location>
        <begin position="389"/>
        <end position="435"/>
    </location>
</feature>